<dbReference type="Gene3D" id="2.60.40.1120">
    <property type="entry name" value="Carboxypeptidase-like, regulatory domain"/>
    <property type="match status" value="1"/>
</dbReference>
<dbReference type="PANTHER" id="PTHR40980:SF5">
    <property type="entry name" value="TONB-DEPENDENT RECEPTOR"/>
    <property type="match status" value="1"/>
</dbReference>
<keyword evidence="5" id="KW-0732">Signal</keyword>
<dbReference type="PANTHER" id="PTHR40980">
    <property type="entry name" value="PLUG DOMAIN-CONTAINING PROTEIN"/>
    <property type="match status" value="1"/>
</dbReference>
<accession>A0ABV4TGW5</accession>
<evidence type="ECO:0000313" key="9">
    <source>
        <dbReference type="Proteomes" id="UP001574170"/>
    </source>
</evidence>
<dbReference type="SUPFAM" id="SSF56935">
    <property type="entry name" value="Porins"/>
    <property type="match status" value="1"/>
</dbReference>
<feature type="signal peptide" evidence="5">
    <location>
        <begin position="1"/>
        <end position="18"/>
    </location>
</feature>
<feature type="chain" id="PRO_5046161793" evidence="5">
    <location>
        <begin position="19"/>
        <end position="913"/>
    </location>
</feature>
<proteinExistence type="inferred from homology"/>
<feature type="domain" description="TonB-dependent receptor-like beta-barrel" evidence="6">
    <location>
        <begin position="439"/>
        <end position="878"/>
    </location>
</feature>
<keyword evidence="4" id="KW-0798">TonB box</keyword>
<reference evidence="8 9" key="1">
    <citation type="submission" date="2024-04" db="EMBL/GenBank/DDBJ databases">
        <title>New Clade of Flavobacterium.</title>
        <authorList>
            <person name="Matos L."/>
            <person name="Proenca D.N."/>
            <person name="Fransisco R.M."/>
            <person name="Chung A.P."/>
            <person name="Maccario L."/>
            <person name="Sorensen S.J."/>
            <person name="Morais P.V."/>
        </authorList>
    </citation>
    <scope>NUCLEOTIDE SEQUENCE [LARGE SCALE GENOMIC DNA]</scope>
    <source>
        <strain evidence="8 9">FBOR7N2.3</strain>
    </source>
</reference>
<evidence type="ECO:0000256" key="1">
    <source>
        <dbReference type="ARBA" id="ARBA00004442"/>
    </source>
</evidence>
<dbReference type="InterPro" id="IPR012910">
    <property type="entry name" value="Plug_dom"/>
</dbReference>
<organism evidence="8 9">
    <name type="scientific">Flavobacterium magnesitis</name>
    <dbReference type="NCBI Taxonomy" id="3138077"/>
    <lineage>
        <taxon>Bacteria</taxon>
        <taxon>Pseudomonadati</taxon>
        <taxon>Bacteroidota</taxon>
        <taxon>Flavobacteriia</taxon>
        <taxon>Flavobacteriales</taxon>
        <taxon>Flavobacteriaceae</taxon>
        <taxon>Flavobacterium</taxon>
    </lineage>
</organism>
<dbReference type="Pfam" id="PF13715">
    <property type="entry name" value="CarbopepD_reg_2"/>
    <property type="match status" value="1"/>
</dbReference>
<dbReference type="InterPro" id="IPR036942">
    <property type="entry name" value="Beta-barrel_TonB_sf"/>
</dbReference>
<dbReference type="InterPro" id="IPR037066">
    <property type="entry name" value="Plug_dom_sf"/>
</dbReference>
<dbReference type="Proteomes" id="UP001574170">
    <property type="component" value="Unassembled WGS sequence"/>
</dbReference>
<dbReference type="Pfam" id="PF07715">
    <property type="entry name" value="Plug"/>
    <property type="match status" value="1"/>
</dbReference>
<dbReference type="SUPFAM" id="SSF49464">
    <property type="entry name" value="Carboxypeptidase regulatory domain-like"/>
    <property type="match status" value="1"/>
</dbReference>
<dbReference type="InterPro" id="IPR000531">
    <property type="entry name" value="Beta-barrel_TonB"/>
</dbReference>
<evidence type="ECO:0000259" key="7">
    <source>
        <dbReference type="Pfam" id="PF07715"/>
    </source>
</evidence>
<dbReference type="Gene3D" id="2.170.130.10">
    <property type="entry name" value="TonB-dependent receptor, plug domain"/>
    <property type="match status" value="1"/>
</dbReference>
<keyword evidence="8" id="KW-0675">Receptor</keyword>
<dbReference type="EMBL" id="JBCFQK010000002">
    <property type="protein sequence ID" value="MFA9193341.1"/>
    <property type="molecule type" value="Genomic_DNA"/>
</dbReference>
<comment type="subcellular location">
    <subcellularLocation>
        <location evidence="1 4">Cell outer membrane</location>
    </subcellularLocation>
</comment>
<evidence type="ECO:0000256" key="4">
    <source>
        <dbReference type="RuleBase" id="RU003357"/>
    </source>
</evidence>
<evidence type="ECO:0000313" key="8">
    <source>
        <dbReference type="EMBL" id="MFA9193341.1"/>
    </source>
</evidence>
<feature type="domain" description="TonB-dependent receptor plug" evidence="7">
    <location>
        <begin position="133"/>
        <end position="228"/>
    </location>
</feature>
<evidence type="ECO:0000256" key="2">
    <source>
        <dbReference type="ARBA" id="ARBA00023136"/>
    </source>
</evidence>
<comment type="similarity">
    <text evidence="4">Belongs to the TonB-dependent receptor family.</text>
</comment>
<dbReference type="RefSeq" id="WP_373390439.1">
    <property type="nucleotide sequence ID" value="NZ_JBCFQJ010000004.1"/>
</dbReference>
<name>A0ABV4TGW5_9FLAO</name>
<evidence type="ECO:0000259" key="6">
    <source>
        <dbReference type="Pfam" id="PF00593"/>
    </source>
</evidence>
<protein>
    <submittedName>
        <fullName evidence="8">TonB-dependent receptor</fullName>
    </submittedName>
</protein>
<dbReference type="Pfam" id="PF00593">
    <property type="entry name" value="TonB_dep_Rec_b-barrel"/>
    <property type="match status" value="1"/>
</dbReference>
<evidence type="ECO:0000256" key="3">
    <source>
        <dbReference type="ARBA" id="ARBA00023237"/>
    </source>
</evidence>
<comment type="caution">
    <text evidence="8">The sequence shown here is derived from an EMBL/GenBank/DDBJ whole genome shotgun (WGS) entry which is preliminary data.</text>
</comment>
<dbReference type="InterPro" id="IPR008969">
    <property type="entry name" value="CarboxyPept-like_regulatory"/>
</dbReference>
<keyword evidence="3" id="KW-0998">Cell outer membrane</keyword>
<gene>
    <name evidence="8" type="ORF">AAGV33_02910</name>
</gene>
<evidence type="ECO:0000256" key="5">
    <source>
        <dbReference type="SAM" id="SignalP"/>
    </source>
</evidence>
<dbReference type="Gene3D" id="2.40.170.20">
    <property type="entry name" value="TonB-dependent receptor, beta-barrel domain"/>
    <property type="match status" value="1"/>
</dbReference>
<keyword evidence="2 4" id="KW-0472">Membrane</keyword>
<sequence>MKLRLFILTLFITTLSFAQSKGTISGLITDKDSNNETLPFANVFVKGTKINATTDIDGKYSISITPGNYIIQYTFVGYEPKEISVKVTEGAKLVINQELSSGAYALEDVVIKSTFNRQKETALLLEQKNAVEIKQNIGAQELSRKGVGDVAAAVAKTSGVSKQEGSNNVYVRGLGDRYNSTSMNGLPIPSNDPQKKNIALDLFSTDIVEYISIDKVYGSRMYGDFAGGNVDIVSKDYRGEGMFEISLGSKINTNAVQKNDNFLLQQGPSKLGFVSYGVPKNPLTGYNFENSLNPEKQTPFGGNFSLKAGKSFNIGEEGKLSLFATASFNNGYEFREGLTQSINAQGASLKSFQQEKYSYNTNTTGMFNANYRLNKNHKIGYNFLFVNSSEQTRDTYFGSDRDFDNADASLQVQRGTFTQNSVFINQLLGNDKITDKIDLDWGLSYNTVKGDMPDRTQNKMFYNPTTDIYTIAQRTTTDNQRYFQDLTEDEIAANLALTYKLGDNENGDSKGKIVVGYNGRFKKREFEAIQFNFNASQTGQNTSVNPNNLDDFFNQQNYNEGLFSIAAFAGMTPQTYGGDQDIHSGFGNIEYKLSDKLSSMLGLRYEKISQTVNWRTQLDAAGGTNTFDRNEFLPSLVLKYELNEKQNLRLASSKTYTLPQFKERALFIYEDVMQSEIGNPYLYPSQNYNLDLKWEMFPKSDELLSVTAFGKYILDPINQIVVASSSNDISFVNIGDSGYAYGVELETRKNIFEIEGEYTNKLSFGFNASFMKTHQDIDAEKVREETEGRLNINTTDNSSGFTGASDMILNADLSYTKNFRNDSGIMATLAYNHYSDKLFAIGNEQKGNLVDKAMGSLDLVFKTKLNKSFGIDFGARNLLNPEFKRVQENAGGDVLVFDYKKGITFGLGMSYQF</sequence>
<keyword evidence="9" id="KW-1185">Reference proteome</keyword>